<dbReference type="CDD" id="cd05403">
    <property type="entry name" value="NT_KNTase_like"/>
    <property type="match status" value="1"/>
</dbReference>
<protein>
    <recommendedName>
        <fullName evidence="1">Polymerase beta nucleotidyltransferase domain-containing protein</fullName>
    </recommendedName>
</protein>
<name>A0A1F7SH40_9BACT</name>
<dbReference type="Pfam" id="PF18765">
    <property type="entry name" value="Polbeta"/>
    <property type="match status" value="1"/>
</dbReference>
<dbReference type="SUPFAM" id="SSF81301">
    <property type="entry name" value="Nucleotidyltransferase"/>
    <property type="match status" value="1"/>
</dbReference>
<evidence type="ECO:0000259" key="1">
    <source>
        <dbReference type="Pfam" id="PF18765"/>
    </source>
</evidence>
<dbReference type="Proteomes" id="UP000178082">
    <property type="component" value="Unassembled WGS sequence"/>
</dbReference>
<dbReference type="InterPro" id="IPR036388">
    <property type="entry name" value="WH-like_DNA-bd_sf"/>
</dbReference>
<feature type="domain" description="Polymerase beta nucleotidyltransferase" evidence="1">
    <location>
        <begin position="91"/>
        <end position="150"/>
    </location>
</feature>
<reference evidence="2 3" key="1">
    <citation type="journal article" date="2016" name="Nat. Commun.">
        <title>Thousands of microbial genomes shed light on interconnected biogeochemical processes in an aquifer system.</title>
        <authorList>
            <person name="Anantharaman K."/>
            <person name="Brown C.T."/>
            <person name="Hug L.A."/>
            <person name="Sharon I."/>
            <person name="Castelle C.J."/>
            <person name="Probst A.J."/>
            <person name="Thomas B.C."/>
            <person name="Singh A."/>
            <person name="Wilkins M.J."/>
            <person name="Karaoz U."/>
            <person name="Brodie E.L."/>
            <person name="Williams K.H."/>
            <person name="Hubbard S.S."/>
            <person name="Banfield J.F."/>
        </authorList>
    </citation>
    <scope>NUCLEOTIDE SEQUENCE [LARGE SCALE GENOMIC DNA]</scope>
</reference>
<comment type="caution">
    <text evidence="2">The sequence shown here is derived from an EMBL/GenBank/DDBJ whole genome shotgun (WGS) entry which is preliminary data.</text>
</comment>
<dbReference type="STRING" id="1817883.A3G31_09295"/>
<sequence length="188" mass="22124">MARLFRSKTRKELFRLYFTNPEPEYYLRELERILNIPVSMVRKELIHLEESGIFISRKKGNSVYYSVNRSYPLFDEFKSIVSKTIGIQGLLKDILSKIKGIEVAFIYGSFAKKEENANSDIDLFIVGKIDDSKLLRKIRKLEEILKREINYSLFTRDEFGKKIKVRDSFILDLLENPKIFLVGDKNDL</sequence>
<accession>A0A1F7SH40</accession>
<dbReference type="InterPro" id="IPR041633">
    <property type="entry name" value="Polbeta"/>
</dbReference>
<dbReference type="Gene3D" id="3.30.460.10">
    <property type="entry name" value="Beta Polymerase, domain 2"/>
    <property type="match status" value="1"/>
</dbReference>
<dbReference type="InterPro" id="IPR043519">
    <property type="entry name" value="NT_sf"/>
</dbReference>
<dbReference type="Gene3D" id="1.10.10.10">
    <property type="entry name" value="Winged helix-like DNA-binding domain superfamily/Winged helix DNA-binding domain"/>
    <property type="match status" value="1"/>
</dbReference>
<dbReference type="SUPFAM" id="SSF46785">
    <property type="entry name" value="Winged helix' DNA-binding domain"/>
    <property type="match status" value="1"/>
</dbReference>
<dbReference type="AlphaFoldDB" id="A0A1F7SH40"/>
<evidence type="ECO:0000313" key="3">
    <source>
        <dbReference type="Proteomes" id="UP000178082"/>
    </source>
</evidence>
<gene>
    <name evidence="2" type="ORF">A3G31_09295</name>
</gene>
<dbReference type="InterPro" id="IPR036390">
    <property type="entry name" value="WH_DNA-bd_sf"/>
</dbReference>
<proteinExistence type="predicted"/>
<organism evidence="2 3">
    <name type="scientific">Candidatus Schekmanbacteria bacterium RIFCSPLOWO2_12_FULL_38_15</name>
    <dbReference type="NCBI Taxonomy" id="1817883"/>
    <lineage>
        <taxon>Bacteria</taxon>
        <taxon>Candidatus Schekmaniibacteriota</taxon>
    </lineage>
</organism>
<dbReference type="EMBL" id="MGDI01000028">
    <property type="protein sequence ID" value="OGL53116.1"/>
    <property type="molecule type" value="Genomic_DNA"/>
</dbReference>
<evidence type="ECO:0000313" key="2">
    <source>
        <dbReference type="EMBL" id="OGL53116.1"/>
    </source>
</evidence>